<dbReference type="EMBL" id="CAUYUJ010001484">
    <property type="protein sequence ID" value="CAK0796180.1"/>
    <property type="molecule type" value="Genomic_DNA"/>
</dbReference>
<organism evidence="2 3">
    <name type="scientific">Prorocentrum cordatum</name>
    <dbReference type="NCBI Taxonomy" id="2364126"/>
    <lineage>
        <taxon>Eukaryota</taxon>
        <taxon>Sar</taxon>
        <taxon>Alveolata</taxon>
        <taxon>Dinophyceae</taxon>
        <taxon>Prorocentrales</taxon>
        <taxon>Prorocentraceae</taxon>
        <taxon>Prorocentrum</taxon>
    </lineage>
</organism>
<gene>
    <name evidence="2" type="ORF">PCOR1329_LOCUS5619</name>
</gene>
<feature type="non-terminal residue" evidence="2">
    <location>
        <position position="1"/>
    </location>
</feature>
<feature type="non-terminal residue" evidence="2">
    <location>
        <position position="235"/>
    </location>
</feature>
<reference evidence="2" key="1">
    <citation type="submission" date="2023-10" db="EMBL/GenBank/DDBJ databases">
        <authorList>
            <person name="Chen Y."/>
            <person name="Shah S."/>
            <person name="Dougan E. K."/>
            <person name="Thang M."/>
            <person name="Chan C."/>
        </authorList>
    </citation>
    <scope>NUCLEOTIDE SEQUENCE [LARGE SCALE GENOMIC DNA]</scope>
</reference>
<accession>A0ABN9PZG6</accession>
<name>A0ABN9PZG6_9DINO</name>
<sequence>PLTAQAWSFSKYPGCHRGHFEETPSRPPAASRPYQFSTSGKSLCLCRVTSSRRARPAGDRSRPRGVSPARRRSSGRRRGRSTTAGAERRPRGPRGRPSAAPATFLHARFHARLAPGQQREDLAVARARCEVDQPGLPACPLPRRQIGTGPPVQQEADNPVAAGICSPVDCVHPVLVWRVQRDSEVVQQEGRRLAVPSAAGPVDRLRRRGGGAGARRSELAVPEQERQDLQVPLRG</sequence>
<feature type="region of interest" description="Disordered" evidence="1">
    <location>
        <begin position="1"/>
        <end position="100"/>
    </location>
</feature>
<keyword evidence="3" id="KW-1185">Reference proteome</keyword>
<protein>
    <submittedName>
        <fullName evidence="2">Uncharacterized protein</fullName>
    </submittedName>
</protein>
<proteinExistence type="predicted"/>
<dbReference type="Proteomes" id="UP001189429">
    <property type="component" value="Unassembled WGS sequence"/>
</dbReference>
<feature type="compositionally biased region" description="Basic and acidic residues" evidence="1">
    <location>
        <begin position="215"/>
        <end position="228"/>
    </location>
</feature>
<feature type="compositionally biased region" description="Basic residues" evidence="1">
    <location>
        <begin position="69"/>
        <end position="80"/>
    </location>
</feature>
<comment type="caution">
    <text evidence="2">The sequence shown here is derived from an EMBL/GenBank/DDBJ whole genome shotgun (WGS) entry which is preliminary data.</text>
</comment>
<evidence type="ECO:0000313" key="3">
    <source>
        <dbReference type="Proteomes" id="UP001189429"/>
    </source>
</evidence>
<evidence type="ECO:0000256" key="1">
    <source>
        <dbReference type="SAM" id="MobiDB-lite"/>
    </source>
</evidence>
<evidence type="ECO:0000313" key="2">
    <source>
        <dbReference type="EMBL" id="CAK0796180.1"/>
    </source>
</evidence>
<feature type="region of interest" description="Disordered" evidence="1">
    <location>
        <begin position="197"/>
        <end position="235"/>
    </location>
</feature>